<keyword evidence="2" id="KW-1185">Reference proteome</keyword>
<dbReference type="EMBL" id="MAXA01000180">
    <property type="protein sequence ID" value="OHV30276.1"/>
    <property type="molecule type" value="Genomic_DNA"/>
</dbReference>
<dbReference type="InterPro" id="IPR029063">
    <property type="entry name" value="SAM-dependent_MTases_sf"/>
</dbReference>
<dbReference type="OrthoDB" id="4134439at2"/>
<reference evidence="2" key="1">
    <citation type="submission" date="2016-07" db="EMBL/GenBank/DDBJ databases">
        <title>Frankia sp. NRRL B-16219 Genome sequencing.</title>
        <authorList>
            <person name="Ghodhbane-Gtari F."/>
            <person name="Swanson E."/>
            <person name="Gueddou A."/>
            <person name="Louati M."/>
            <person name="Nouioui I."/>
            <person name="Hezbri K."/>
            <person name="Abebe-Akele F."/>
            <person name="Simpson S."/>
            <person name="Morris K."/>
            <person name="Thomas K."/>
            <person name="Gtari M."/>
            <person name="Tisa L.S."/>
        </authorList>
    </citation>
    <scope>NUCLEOTIDE SEQUENCE [LARGE SCALE GENOMIC DNA]</scope>
    <source>
        <strain evidence="2">NRRL B-16219</strain>
    </source>
</reference>
<dbReference type="Proteomes" id="UP000179769">
    <property type="component" value="Unassembled WGS sequence"/>
</dbReference>
<dbReference type="Gene3D" id="3.40.50.150">
    <property type="entry name" value="Vaccinia Virus protein VP39"/>
    <property type="match status" value="1"/>
</dbReference>
<proteinExistence type="predicted"/>
<dbReference type="GO" id="GO:0032259">
    <property type="term" value="P:methylation"/>
    <property type="evidence" value="ECO:0007669"/>
    <property type="project" value="UniProtKB-KW"/>
</dbReference>
<name>A0A1S1Q9M0_9ACTN</name>
<dbReference type="Pfam" id="PF04672">
    <property type="entry name" value="Methyltransf_19"/>
    <property type="match status" value="1"/>
</dbReference>
<dbReference type="AlphaFoldDB" id="A0A1S1Q9M0"/>
<dbReference type="InterPro" id="IPR006764">
    <property type="entry name" value="SAM_dep_MeTrfase_SAV2177_type"/>
</dbReference>
<keyword evidence="1" id="KW-0489">Methyltransferase</keyword>
<gene>
    <name evidence="1" type="ORF">BBK14_16830</name>
</gene>
<dbReference type="GO" id="GO:0008168">
    <property type="term" value="F:methyltransferase activity"/>
    <property type="evidence" value="ECO:0007669"/>
    <property type="project" value="UniProtKB-KW"/>
</dbReference>
<dbReference type="PIRSF" id="PIRSF017393">
    <property type="entry name" value="MTase_SAV2177"/>
    <property type="match status" value="1"/>
</dbReference>
<evidence type="ECO:0000313" key="1">
    <source>
        <dbReference type="EMBL" id="OHV30276.1"/>
    </source>
</evidence>
<evidence type="ECO:0000313" key="2">
    <source>
        <dbReference type="Proteomes" id="UP000179769"/>
    </source>
</evidence>
<dbReference type="SUPFAM" id="SSF53335">
    <property type="entry name" value="S-adenosyl-L-methionine-dependent methyltransferases"/>
    <property type="match status" value="1"/>
</dbReference>
<keyword evidence="1" id="KW-0808">Transferase</keyword>
<dbReference type="RefSeq" id="WP_071062938.1">
    <property type="nucleotide sequence ID" value="NZ_MAXA01000180.1"/>
</dbReference>
<comment type="caution">
    <text evidence="1">The sequence shown here is derived from an EMBL/GenBank/DDBJ whole genome shotgun (WGS) entry which is preliminary data.</text>
</comment>
<organism evidence="1 2">
    <name type="scientific">Parafrankia soli</name>
    <dbReference type="NCBI Taxonomy" id="2599596"/>
    <lineage>
        <taxon>Bacteria</taxon>
        <taxon>Bacillati</taxon>
        <taxon>Actinomycetota</taxon>
        <taxon>Actinomycetes</taxon>
        <taxon>Frankiales</taxon>
        <taxon>Frankiaceae</taxon>
        <taxon>Parafrankia</taxon>
    </lineage>
</organism>
<accession>A0A1S1Q9M0</accession>
<protein>
    <submittedName>
        <fullName evidence="1">S-adenosyl methyltransferase</fullName>
    </submittedName>
</protein>
<sequence>MNSPTDDHPPATFDTSRPQSARVWNYWLGGKDYFEVDSEYGDRYVELYPDIVEIAQASRAFLGRAVRHLTGDVGIRQFLDIGTGLPVTGNTHEVAQSVDPRSRVVYVDNDPLVLAHARALLTGSPEGATAYLDADVHDPETILAGAAETLDFSRPVGLILMGIMGNVVDLDEAYAIVRRFLDAVPSGSHLVLSDGTVADGKVHALSEGSGGHGYYNRTPQEIARYFDGLELLEPGLISTPLWRPAPGTTPTALDSFCGVARKA</sequence>